<keyword evidence="6" id="KW-0460">Magnesium</keyword>
<evidence type="ECO:0000256" key="8">
    <source>
        <dbReference type="ARBA" id="ARBA00040531"/>
    </source>
</evidence>
<dbReference type="PANTHER" id="PTHR13620">
    <property type="entry name" value="3-5 EXONUCLEASE"/>
    <property type="match status" value="1"/>
</dbReference>
<dbReference type="GO" id="GO:0003676">
    <property type="term" value="F:nucleic acid binding"/>
    <property type="evidence" value="ECO:0007669"/>
    <property type="project" value="InterPro"/>
</dbReference>
<evidence type="ECO:0000256" key="5">
    <source>
        <dbReference type="ARBA" id="ARBA00022839"/>
    </source>
</evidence>
<evidence type="ECO:0000256" key="1">
    <source>
        <dbReference type="ARBA" id="ARBA00004123"/>
    </source>
</evidence>
<keyword evidence="4" id="KW-0378">Hydrolase</keyword>
<dbReference type="InterPro" id="IPR012337">
    <property type="entry name" value="RNaseH-like_sf"/>
</dbReference>
<dbReference type="GO" id="GO:0006139">
    <property type="term" value="P:nucleobase-containing compound metabolic process"/>
    <property type="evidence" value="ECO:0007669"/>
    <property type="project" value="InterPro"/>
</dbReference>
<dbReference type="GO" id="GO:0008408">
    <property type="term" value="F:3'-5' exonuclease activity"/>
    <property type="evidence" value="ECO:0007669"/>
    <property type="project" value="InterPro"/>
</dbReference>
<dbReference type="GO" id="GO:0005634">
    <property type="term" value="C:nucleus"/>
    <property type="evidence" value="ECO:0007669"/>
    <property type="project" value="UniProtKB-SubCell"/>
</dbReference>
<dbReference type="Pfam" id="PF01612">
    <property type="entry name" value="DNA_pol_A_exo1"/>
    <property type="match status" value="1"/>
</dbReference>
<evidence type="ECO:0000259" key="10">
    <source>
        <dbReference type="Pfam" id="PF01612"/>
    </source>
</evidence>
<organism evidence="11 12">
    <name type="scientific">Perkinsus olseni</name>
    <name type="common">Perkinsus atlanticus</name>
    <dbReference type="NCBI Taxonomy" id="32597"/>
    <lineage>
        <taxon>Eukaryota</taxon>
        <taxon>Sar</taxon>
        <taxon>Alveolata</taxon>
        <taxon>Perkinsozoa</taxon>
        <taxon>Perkinsea</taxon>
        <taxon>Perkinsida</taxon>
        <taxon>Perkinsidae</taxon>
        <taxon>Perkinsus</taxon>
    </lineage>
</organism>
<dbReference type="EMBL" id="JABANP010000815">
    <property type="protein sequence ID" value="KAF4678914.1"/>
    <property type="molecule type" value="Genomic_DNA"/>
</dbReference>
<keyword evidence="5" id="KW-0269">Exonuclease</keyword>
<comment type="subcellular location">
    <subcellularLocation>
        <location evidence="1">Nucleus</location>
    </subcellularLocation>
</comment>
<gene>
    <name evidence="11" type="ORF">FOZ60_015888</name>
</gene>
<evidence type="ECO:0000313" key="12">
    <source>
        <dbReference type="Proteomes" id="UP000541610"/>
    </source>
</evidence>
<dbReference type="InterPro" id="IPR002562">
    <property type="entry name" value="3'-5'_exonuclease_dom"/>
</dbReference>
<evidence type="ECO:0000256" key="7">
    <source>
        <dbReference type="ARBA" id="ARBA00023242"/>
    </source>
</evidence>
<name>A0A7J6N5E0_PEROL</name>
<dbReference type="OrthoDB" id="1920326at2759"/>
<evidence type="ECO:0000256" key="6">
    <source>
        <dbReference type="ARBA" id="ARBA00022842"/>
    </source>
</evidence>
<keyword evidence="3" id="KW-0479">Metal-binding</keyword>
<dbReference type="SUPFAM" id="SSF53098">
    <property type="entry name" value="Ribonuclease H-like"/>
    <property type="match status" value="1"/>
</dbReference>
<dbReference type="GO" id="GO:0046872">
    <property type="term" value="F:metal ion binding"/>
    <property type="evidence" value="ECO:0007669"/>
    <property type="project" value="UniProtKB-KW"/>
</dbReference>
<protein>
    <recommendedName>
        <fullName evidence="8">3'-5' exonuclease</fullName>
    </recommendedName>
    <alternativeName>
        <fullName evidence="9">Werner Syndrome-like exonuclease</fullName>
    </alternativeName>
</protein>
<accession>A0A7J6N5E0</accession>
<evidence type="ECO:0000256" key="2">
    <source>
        <dbReference type="ARBA" id="ARBA00022722"/>
    </source>
</evidence>
<sequence>MSGFNNYVGKTYVIEGNDQLEACRNVLQAKTVVGIDFEWNMDLRPGENNPVALIQIATAVDGVFLFRPKQGRFSDAAIEVLRSQRISKVCVGHASGDKRKLADMGITIPPETLIDMVQHAKNRGLDNPGFVGICASVGYKLRKSKDQLGGNWNQLRLSSEQIQYAANDAWFPLLVACLWGTLKADDEILSKMKSMVS</sequence>
<dbReference type="Gene3D" id="3.30.420.10">
    <property type="entry name" value="Ribonuclease H-like superfamily/Ribonuclease H"/>
    <property type="match status" value="1"/>
</dbReference>
<reference evidence="11 12" key="1">
    <citation type="submission" date="2020-04" db="EMBL/GenBank/DDBJ databases">
        <title>Perkinsus olseni comparative genomics.</title>
        <authorList>
            <person name="Bogema D.R."/>
        </authorList>
    </citation>
    <scope>NUCLEOTIDE SEQUENCE [LARGE SCALE GENOMIC DNA]</scope>
    <source>
        <strain evidence="11">00978-12</strain>
    </source>
</reference>
<evidence type="ECO:0000313" key="11">
    <source>
        <dbReference type="EMBL" id="KAF4678914.1"/>
    </source>
</evidence>
<dbReference type="InterPro" id="IPR051132">
    <property type="entry name" value="3-5_Exonuclease_domain"/>
</dbReference>
<dbReference type="PANTHER" id="PTHR13620:SF109">
    <property type="entry name" value="3'-5' EXONUCLEASE"/>
    <property type="match status" value="1"/>
</dbReference>
<keyword evidence="2" id="KW-0540">Nuclease</keyword>
<comment type="caution">
    <text evidence="11">The sequence shown here is derived from an EMBL/GenBank/DDBJ whole genome shotgun (WGS) entry which is preliminary data.</text>
</comment>
<evidence type="ECO:0000256" key="4">
    <source>
        <dbReference type="ARBA" id="ARBA00022801"/>
    </source>
</evidence>
<proteinExistence type="predicted"/>
<feature type="domain" description="3'-5' exonuclease" evidence="10">
    <location>
        <begin position="14"/>
        <end position="172"/>
    </location>
</feature>
<evidence type="ECO:0000256" key="3">
    <source>
        <dbReference type="ARBA" id="ARBA00022723"/>
    </source>
</evidence>
<dbReference type="AlphaFoldDB" id="A0A7J6N5E0"/>
<keyword evidence="7" id="KW-0539">Nucleus</keyword>
<dbReference type="InterPro" id="IPR036397">
    <property type="entry name" value="RNaseH_sf"/>
</dbReference>
<dbReference type="Proteomes" id="UP000541610">
    <property type="component" value="Unassembled WGS sequence"/>
</dbReference>
<evidence type="ECO:0000256" key="9">
    <source>
        <dbReference type="ARBA" id="ARBA00042761"/>
    </source>
</evidence>